<feature type="compositionally biased region" description="Basic and acidic residues" evidence="1">
    <location>
        <begin position="46"/>
        <end position="67"/>
    </location>
</feature>
<sequence>MGGYRRRVDGLGHASHVPAVNPDGRPHAGVPLGDPGAVVDHLGVGRGHERNHGHGKQLVDKHLIGDQ</sequence>
<comment type="caution">
    <text evidence="2">The sequence shown here is derived from an EMBL/GenBank/DDBJ whole genome shotgun (WGS) entry which is preliminary data.</text>
</comment>
<evidence type="ECO:0000313" key="2">
    <source>
        <dbReference type="EMBL" id="MPM55649.1"/>
    </source>
</evidence>
<accession>A0A645ARF5</accession>
<organism evidence="2">
    <name type="scientific">bioreactor metagenome</name>
    <dbReference type="NCBI Taxonomy" id="1076179"/>
    <lineage>
        <taxon>unclassified sequences</taxon>
        <taxon>metagenomes</taxon>
        <taxon>ecological metagenomes</taxon>
    </lineage>
</organism>
<dbReference type="AlphaFoldDB" id="A0A645ARF5"/>
<feature type="region of interest" description="Disordered" evidence="1">
    <location>
        <begin position="1"/>
        <end position="67"/>
    </location>
</feature>
<name>A0A645ARF5_9ZZZZ</name>
<reference evidence="2" key="1">
    <citation type="submission" date="2019-08" db="EMBL/GenBank/DDBJ databases">
        <authorList>
            <person name="Kucharzyk K."/>
            <person name="Murdoch R.W."/>
            <person name="Higgins S."/>
            <person name="Loffler F."/>
        </authorList>
    </citation>
    <scope>NUCLEOTIDE SEQUENCE</scope>
</reference>
<proteinExistence type="predicted"/>
<gene>
    <name evidence="2" type="ORF">SDC9_102446</name>
</gene>
<protein>
    <submittedName>
        <fullName evidence="2">Uncharacterized protein</fullName>
    </submittedName>
</protein>
<evidence type="ECO:0000256" key="1">
    <source>
        <dbReference type="SAM" id="MobiDB-lite"/>
    </source>
</evidence>
<dbReference type="EMBL" id="VSSQ01015368">
    <property type="protein sequence ID" value="MPM55649.1"/>
    <property type="molecule type" value="Genomic_DNA"/>
</dbReference>
<feature type="compositionally biased region" description="Basic and acidic residues" evidence="1">
    <location>
        <begin position="1"/>
        <end position="10"/>
    </location>
</feature>